<evidence type="ECO:0000313" key="3">
    <source>
        <dbReference type="Proteomes" id="UP001275084"/>
    </source>
</evidence>
<dbReference type="InterPro" id="IPR038305">
    <property type="entry name" value="HeLo_sf"/>
</dbReference>
<reference evidence="2" key="1">
    <citation type="journal article" date="2023" name="Mol. Phylogenet. Evol.">
        <title>Genome-scale phylogeny and comparative genomics of the fungal order Sordariales.</title>
        <authorList>
            <person name="Hensen N."/>
            <person name="Bonometti L."/>
            <person name="Westerberg I."/>
            <person name="Brannstrom I.O."/>
            <person name="Guillou S."/>
            <person name="Cros-Aarteil S."/>
            <person name="Calhoun S."/>
            <person name="Haridas S."/>
            <person name="Kuo A."/>
            <person name="Mondo S."/>
            <person name="Pangilinan J."/>
            <person name="Riley R."/>
            <person name="LaButti K."/>
            <person name="Andreopoulos B."/>
            <person name="Lipzen A."/>
            <person name="Chen C."/>
            <person name="Yan M."/>
            <person name="Daum C."/>
            <person name="Ng V."/>
            <person name="Clum A."/>
            <person name="Steindorff A."/>
            <person name="Ohm R.A."/>
            <person name="Martin F."/>
            <person name="Silar P."/>
            <person name="Natvig D.O."/>
            <person name="Lalanne C."/>
            <person name="Gautier V."/>
            <person name="Ament-Velasquez S.L."/>
            <person name="Kruys A."/>
            <person name="Hutchinson M.I."/>
            <person name="Powell A.J."/>
            <person name="Barry K."/>
            <person name="Miller A.N."/>
            <person name="Grigoriev I.V."/>
            <person name="Debuchy R."/>
            <person name="Gladieux P."/>
            <person name="Hiltunen Thoren M."/>
            <person name="Johannesson H."/>
        </authorList>
    </citation>
    <scope>NUCLEOTIDE SEQUENCE</scope>
    <source>
        <strain evidence="2">CBS 955.72</strain>
    </source>
</reference>
<dbReference type="Proteomes" id="UP001275084">
    <property type="component" value="Unassembled WGS sequence"/>
</dbReference>
<gene>
    <name evidence="2" type="ORF">B0T25DRAFT_316162</name>
</gene>
<feature type="domain" description="Prion-inhibition and propagation HeLo" evidence="1">
    <location>
        <begin position="8"/>
        <end position="66"/>
    </location>
</feature>
<proteinExistence type="predicted"/>
<accession>A0AAJ0H966</accession>
<reference evidence="2" key="2">
    <citation type="submission" date="2023-06" db="EMBL/GenBank/DDBJ databases">
        <authorList>
            <consortium name="Lawrence Berkeley National Laboratory"/>
            <person name="Haridas S."/>
            <person name="Hensen N."/>
            <person name="Bonometti L."/>
            <person name="Westerberg I."/>
            <person name="Brannstrom I.O."/>
            <person name="Guillou S."/>
            <person name="Cros-Aarteil S."/>
            <person name="Calhoun S."/>
            <person name="Kuo A."/>
            <person name="Mondo S."/>
            <person name="Pangilinan J."/>
            <person name="Riley R."/>
            <person name="Labutti K."/>
            <person name="Andreopoulos B."/>
            <person name="Lipzen A."/>
            <person name="Chen C."/>
            <person name="Yanf M."/>
            <person name="Daum C."/>
            <person name="Ng V."/>
            <person name="Clum A."/>
            <person name="Steindorff A."/>
            <person name="Ohm R."/>
            <person name="Martin F."/>
            <person name="Silar P."/>
            <person name="Natvig D."/>
            <person name="Lalanne C."/>
            <person name="Gautier V."/>
            <person name="Ament-Velasquez S.L."/>
            <person name="Kruys A."/>
            <person name="Hutchinson M.I."/>
            <person name="Powell A.J."/>
            <person name="Barry K."/>
            <person name="Miller A.N."/>
            <person name="Grigoriev I.V."/>
            <person name="Debuchy R."/>
            <person name="Gladieux P."/>
            <person name="Thoren M.H."/>
            <person name="Johannesson H."/>
        </authorList>
    </citation>
    <scope>NUCLEOTIDE SEQUENCE</scope>
    <source>
        <strain evidence="2">CBS 955.72</strain>
    </source>
</reference>
<sequence>MLVLEIFGAASGTSNIASAFTACVDIFEYVKLGGSFGTDFQTANLKLNVLRLRLSRRGEAISVYGDAATAAVAPNTEGHHFRGLDIDAGKDGAVFNGDYVSADFNSTTARPLGMSRLPHTSTAVLGSKNQKGLKGFEWEQI</sequence>
<dbReference type="Pfam" id="PF14479">
    <property type="entry name" value="HeLo"/>
    <property type="match status" value="1"/>
</dbReference>
<name>A0AAJ0H966_9PEZI</name>
<dbReference type="Gene3D" id="1.20.120.1020">
    <property type="entry name" value="Prion-inhibition and propagation, HeLo domain"/>
    <property type="match status" value="1"/>
</dbReference>
<protein>
    <recommendedName>
        <fullName evidence="1">Prion-inhibition and propagation HeLo domain-containing protein</fullName>
    </recommendedName>
</protein>
<dbReference type="InterPro" id="IPR029498">
    <property type="entry name" value="HeLo_dom"/>
</dbReference>
<evidence type="ECO:0000259" key="1">
    <source>
        <dbReference type="Pfam" id="PF14479"/>
    </source>
</evidence>
<dbReference type="EMBL" id="JAUIQD010000007">
    <property type="protein sequence ID" value="KAK3344050.1"/>
    <property type="molecule type" value="Genomic_DNA"/>
</dbReference>
<keyword evidence="3" id="KW-1185">Reference proteome</keyword>
<dbReference type="AlphaFoldDB" id="A0AAJ0H966"/>
<comment type="caution">
    <text evidence="2">The sequence shown here is derived from an EMBL/GenBank/DDBJ whole genome shotgun (WGS) entry which is preliminary data.</text>
</comment>
<organism evidence="2 3">
    <name type="scientific">Lasiosphaeria hispida</name>
    <dbReference type="NCBI Taxonomy" id="260671"/>
    <lineage>
        <taxon>Eukaryota</taxon>
        <taxon>Fungi</taxon>
        <taxon>Dikarya</taxon>
        <taxon>Ascomycota</taxon>
        <taxon>Pezizomycotina</taxon>
        <taxon>Sordariomycetes</taxon>
        <taxon>Sordariomycetidae</taxon>
        <taxon>Sordariales</taxon>
        <taxon>Lasiosphaeriaceae</taxon>
        <taxon>Lasiosphaeria</taxon>
    </lineage>
</organism>
<evidence type="ECO:0000313" key="2">
    <source>
        <dbReference type="EMBL" id="KAK3344050.1"/>
    </source>
</evidence>